<protein>
    <submittedName>
        <fullName evidence="1">Unplaced genomic scaffold SPHSTscaffold_368, whole genome shotgun sequence</fullName>
    </submittedName>
</protein>
<organism evidence="1 2">
    <name type="scientific">Sphaerobolus stellatus (strain SS14)</name>
    <dbReference type="NCBI Taxonomy" id="990650"/>
    <lineage>
        <taxon>Eukaryota</taxon>
        <taxon>Fungi</taxon>
        <taxon>Dikarya</taxon>
        <taxon>Basidiomycota</taxon>
        <taxon>Agaricomycotina</taxon>
        <taxon>Agaricomycetes</taxon>
        <taxon>Phallomycetidae</taxon>
        <taxon>Geastrales</taxon>
        <taxon>Sphaerobolaceae</taxon>
        <taxon>Sphaerobolus</taxon>
    </lineage>
</organism>
<gene>
    <name evidence="1" type="ORF">M422DRAFT_274131</name>
</gene>
<keyword evidence="2" id="KW-1185">Reference proteome</keyword>
<evidence type="ECO:0000313" key="2">
    <source>
        <dbReference type="Proteomes" id="UP000054279"/>
    </source>
</evidence>
<dbReference type="AlphaFoldDB" id="A0A0C9UIE7"/>
<dbReference type="EMBL" id="KN837443">
    <property type="protein sequence ID" value="KIJ24970.1"/>
    <property type="molecule type" value="Genomic_DNA"/>
</dbReference>
<sequence length="127" mass="13827">MYQIWLIGFHGSMSVDGLQSETLSPQLTTIPGRLSQILGLTSANDVGGCLSQALQPAGLFVVLLRSLQRENHTRGAPNRLQSRSAGKSSQIAPPCLTPLLALSVESYLRPHAITFLYKLSFSRSLYN</sequence>
<reference evidence="1 2" key="1">
    <citation type="submission" date="2014-06" db="EMBL/GenBank/DDBJ databases">
        <title>Evolutionary Origins and Diversification of the Mycorrhizal Mutualists.</title>
        <authorList>
            <consortium name="DOE Joint Genome Institute"/>
            <consortium name="Mycorrhizal Genomics Consortium"/>
            <person name="Kohler A."/>
            <person name="Kuo A."/>
            <person name="Nagy L.G."/>
            <person name="Floudas D."/>
            <person name="Copeland A."/>
            <person name="Barry K.W."/>
            <person name="Cichocki N."/>
            <person name="Veneault-Fourrey C."/>
            <person name="LaButti K."/>
            <person name="Lindquist E.A."/>
            <person name="Lipzen A."/>
            <person name="Lundell T."/>
            <person name="Morin E."/>
            <person name="Murat C."/>
            <person name="Riley R."/>
            <person name="Ohm R."/>
            <person name="Sun H."/>
            <person name="Tunlid A."/>
            <person name="Henrissat B."/>
            <person name="Grigoriev I.V."/>
            <person name="Hibbett D.S."/>
            <person name="Martin F."/>
        </authorList>
    </citation>
    <scope>NUCLEOTIDE SEQUENCE [LARGE SCALE GENOMIC DNA]</scope>
    <source>
        <strain evidence="1 2">SS14</strain>
    </source>
</reference>
<proteinExistence type="predicted"/>
<accession>A0A0C9UIE7</accession>
<dbReference type="HOGENOM" id="CLU_1971900_0_0_1"/>
<dbReference type="Proteomes" id="UP000054279">
    <property type="component" value="Unassembled WGS sequence"/>
</dbReference>
<evidence type="ECO:0000313" key="1">
    <source>
        <dbReference type="EMBL" id="KIJ24970.1"/>
    </source>
</evidence>
<name>A0A0C9UIE7_SPHS4</name>